<protein>
    <recommendedName>
        <fullName evidence="6">Gustatory receptor</fullName>
    </recommendedName>
</protein>
<name>A0A7G3AH57_LUTLO</name>
<feature type="transmembrane region" description="Helical" evidence="6">
    <location>
        <begin position="306"/>
        <end position="324"/>
    </location>
</feature>
<dbReference type="GO" id="GO:0007165">
    <property type="term" value="P:signal transduction"/>
    <property type="evidence" value="ECO:0007669"/>
    <property type="project" value="UniProtKB-KW"/>
</dbReference>
<evidence type="ECO:0000256" key="6">
    <source>
        <dbReference type="RuleBase" id="RU363108"/>
    </source>
</evidence>
<evidence type="ECO:0000256" key="1">
    <source>
        <dbReference type="ARBA" id="ARBA00004651"/>
    </source>
</evidence>
<comment type="similarity">
    <text evidence="6">Belongs to the insect chemoreceptor superfamily. Gustatory receptor (GR) family.</text>
</comment>
<feature type="transmembrane region" description="Helical" evidence="6">
    <location>
        <begin position="181"/>
        <end position="206"/>
    </location>
</feature>
<feature type="transmembrane region" description="Helical" evidence="6">
    <location>
        <begin position="142"/>
        <end position="161"/>
    </location>
</feature>
<keyword evidence="6" id="KW-0807">Transducer</keyword>
<keyword evidence="4 6" id="KW-1133">Transmembrane helix</keyword>
<accession>A0A7G3AH57</accession>
<dbReference type="Pfam" id="PF08395">
    <property type="entry name" value="7tm_7"/>
    <property type="match status" value="1"/>
</dbReference>
<reference evidence="7" key="1">
    <citation type="journal article" date="2020" name="BMC">
        <title>Leishmania infection induces a limited differential gene expression in the sand fly midgut.</title>
        <authorList>
            <person name="Coutinho-Abreu I.V."/>
            <person name="Serafim T.D."/>
            <person name="Meneses C."/>
            <person name="Kamhawi S."/>
            <person name="Oliveira F."/>
            <person name="Valenzuela J.G."/>
        </authorList>
    </citation>
    <scope>NUCLEOTIDE SEQUENCE</scope>
    <source>
        <strain evidence="7">Jacobina</strain>
        <tissue evidence="7">Midgut</tissue>
    </source>
</reference>
<evidence type="ECO:0000256" key="5">
    <source>
        <dbReference type="ARBA" id="ARBA00023136"/>
    </source>
</evidence>
<evidence type="ECO:0000256" key="4">
    <source>
        <dbReference type="ARBA" id="ARBA00022989"/>
    </source>
</evidence>
<feature type="transmembrane region" description="Helical" evidence="6">
    <location>
        <begin position="267"/>
        <end position="286"/>
    </location>
</feature>
<keyword evidence="6" id="KW-0675">Receptor</keyword>
<keyword evidence="3 6" id="KW-0812">Transmembrane</keyword>
<feature type="transmembrane region" description="Helical" evidence="6">
    <location>
        <begin position="15"/>
        <end position="33"/>
    </location>
</feature>
<keyword evidence="2 6" id="KW-1003">Cell membrane</keyword>
<evidence type="ECO:0000256" key="2">
    <source>
        <dbReference type="ARBA" id="ARBA00022475"/>
    </source>
</evidence>
<comment type="function">
    <text evidence="6">Gustatory receptor which mediates acceptance or avoidance behavior, depending on its substrates.</text>
</comment>
<sequence>MKYFTSEPIKNIYDVIYPFYVISKLCGFAAFPLRVPKSKKQAIKLFIQNCLFAVMIIILQWYVLTLHSSGAEDYFAIATSSSISQFTLGLLTTIGLMNFFISFSMNFILQKYIKKLLEKFCINDQDMEKIGIKVDLRSQRRFIYIFLIISFLQALVVATLTQAVMNYYELSFLYIERITTYVFFTIGYTTLVGHMFLALVAIYVRYKLLNQSFRKRFVIIPSIIENIDKSSEVTIDPEDQVIRKFAIIHDRLNSIIRETNTCFSFQTMTYMLSWFVYAIHGAFNLYRVVYREDSEEVLMNYLDIVWIVYYGIYLSGIVIVSALIKYEGQRTAALVHRALNFHYWKPKIISKLTIVCKSSRGIYGSDEMKLCPEF</sequence>
<feature type="transmembrane region" description="Helical" evidence="6">
    <location>
        <begin position="83"/>
        <end position="109"/>
    </location>
</feature>
<proteinExistence type="inferred from homology"/>
<comment type="subcellular location">
    <subcellularLocation>
        <location evidence="1 6">Cell membrane</location>
        <topology evidence="1 6">Multi-pass membrane protein</topology>
    </subcellularLocation>
</comment>
<dbReference type="GO" id="GO:0050909">
    <property type="term" value="P:sensory perception of taste"/>
    <property type="evidence" value="ECO:0007669"/>
    <property type="project" value="InterPro"/>
</dbReference>
<feature type="transmembrane region" description="Helical" evidence="6">
    <location>
        <begin position="45"/>
        <end position="63"/>
    </location>
</feature>
<evidence type="ECO:0000256" key="3">
    <source>
        <dbReference type="ARBA" id="ARBA00022692"/>
    </source>
</evidence>
<dbReference type="AlphaFoldDB" id="A0A7G3AH57"/>
<organism evidence="7">
    <name type="scientific">Lutzomyia longipalpis</name>
    <name type="common">Sand fly</name>
    <dbReference type="NCBI Taxonomy" id="7200"/>
    <lineage>
        <taxon>Eukaryota</taxon>
        <taxon>Metazoa</taxon>
        <taxon>Ecdysozoa</taxon>
        <taxon>Arthropoda</taxon>
        <taxon>Hexapoda</taxon>
        <taxon>Insecta</taxon>
        <taxon>Pterygota</taxon>
        <taxon>Neoptera</taxon>
        <taxon>Endopterygota</taxon>
        <taxon>Diptera</taxon>
        <taxon>Nematocera</taxon>
        <taxon>Psychodoidea</taxon>
        <taxon>Psychodidae</taxon>
        <taxon>Lutzomyia</taxon>
        <taxon>Lutzomyia</taxon>
    </lineage>
</organism>
<dbReference type="InterPro" id="IPR013604">
    <property type="entry name" value="7TM_chemorcpt"/>
</dbReference>
<evidence type="ECO:0000313" key="7">
    <source>
        <dbReference type="EMBL" id="MBC1170586.1"/>
    </source>
</evidence>
<dbReference type="EMBL" id="GITU01001883">
    <property type="protein sequence ID" value="MBC1170586.1"/>
    <property type="molecule type" value="Transcribed_RNA"/>
</dbReference>
<dbReference type="GO" id="GO:0005886">
    <property type="term" value="C:plasma membrane"/>
    <property type="evidence" value="ECO:0007669"/>
    <property type="project" value="UniProtKB-SubCell"/>
</dbReference>
<keyword evidence="5 6" id="KW-0472">Membrane</keyword>